<evidence type="ECO:0000313" key="1">
    <source>
        <dbReference type="EMBL" id="RNA21380.1"/>
    </source>
</evidence>
<comment type="caution">
    <text evidence="1">The sequence shown here is derived from an EMBL/GenBank/DDBJ whole genome shotgun (WGS) entry which is preliminary data.</text>
</comment>
<reference evidence="1 2" key="1">
    <citation type="journal article" date="2018" name="Sci. Rep.">
        <title>Genomic signatures of local adaptation to the degree of environmental predictability in rotifers.</title>
        <authorList>
            <person name="Franch-Gras L."/>
            <person name="Hahn C."/>
            <person name="Garcia-Roger E.M."/>
            <person name="Carmona M.J."/>
            <person name="Serra M."/>
            <person name="Gomez A."/>
        </authorList>
    </citation>
    <scope>NUCLEOTIDE SEQUENCE [LARGE SCALE GENOMIC DNA]</scope>
    <source>
        <strain evidence="1">HYR1</strain>
    </source>
</reference>
<dbReference type="EMBL" id="REGN01003675">
    <property type="protein sequence ID" value="RNA21380.1"/>
    <property type="molecule type" value="Genomic_DNA"/>
</dbReference>
<gene>
    <name evidence="1" type="ORF">BpHYR1_010065</name>
</gene>
<dbReference type="Proteomes" id="UP000276133">
    <property type="component" value="Unassembled WGS sequence"/>
</dbReference>
<accession>A0A3M7RCX2</accession>
<protein>
    <submittedName>
        <fullName evidence="1">Uncharacterized protein</fullName>
    </submittedName>
</protein>
<proteinExistence type="predicted"/>
<dbReference type="AlphaFoldDB" id="A0A3M7RCX2"/>
<keyword evidence="2" id="KW-1185">Reference proteome</keyword>
<name>A0A3M7RCX2_BRAPC</name>
<sequence>MALDSGCTTSILSRKFVERNKITVKESEITIESDSVLLKSTFLYVYTSFTASSSEKVSIGAYFDKFFTAFITMTINC</sequence>
<organism evidence="1 2">
    <name type="scientific">Brachionus plicatilis</name>
    <name type="common">Marine rotifer</name>
    <name type="synonym">Brachionus muelleri</name>
    <dbReference type="NCBI Taxonomy" id="10195"/>
    <lineage>
        <taxon>Eukaryota</taxon>
        <taxon>Metazoa</taxon>
        <taxon>Spiralia</taxon>
        <taxon>Gnathifera</taxon>
        <taxon>Rotifera</taxon>
        <taxon>Eurotatoria</taxon>
        <taxon>Monogononta</taxon>
        <taxon>Pseudotrocha</taxon>
        <taxon>Ploima</taxon>
        <taxon>Brachionidae</taxon>
        <taxon>Brachionus</taxon>
    </lineage>
</organism>
<dbReference type="OrthoDB" id="641991at2759"/>
<evidence type="ECO:0000313" key="2">
    <source>
        <dbReference type="Proteomes" id="UP000276133"/>
    </source>
</evidence>